<proteinExistence type="predicted"/>
<keyword evidence="2" id="KW-1185">Reference proteome</keyword>
<comment type="caution">
    <text evidence="1">The sequence shown here is derived from an EMBL/GenBank/DDBJ whole genome shotgun (WGS) entry which is preliminary data.</text>
</comment>
<evidence type="ECO:0000313" key="2">
    <source>
        <dbReference type="Proteomes" id="UP000245683"/>
    </source>
</evidence>
<organism evidence="1 2">
    <name type="scientific">Micromonospora globispora</name>
    <dbReference type="NCBI Taxonomy" id="1450148"/>
    <lineage>
        <taxon>Bacteria</taxon>
        <taxon>Bacillati</taxon>
        <taxon>Actinomycetota</taxon>
        <taxon>Actinomycetes</taxon>
        <taxon>Micromonosporales</taxon>
        <taxon>Micromonosporaceae</taxon>
        <taxon>Micromonospora</taxon>
    </lineage>
</organism>
<dbReference type="EMBL" id="QGSV01000405">
    <property type="protein sequence ID" value="PWU43676.1"/>
    <property type="molecule type" value="Genomic_DNA"/>
</dbReference>
<gene>
    <name evidence="1" type="ORF">DLJ46_30015</name>
</gene>
<name>A0A317JS82_9ACTN</name>
<dbReference type="OrthoDB" id="3393036at2"/>
<sequence>MPRDHSPLRPLWLCRACADPWPCASARLSLKAEYAQDRTALCVYLGSMLYDACEDLMKLNPNDVDVRALYTRFIGWPDRFRRRK</sequence>
<evidence type="ECO:0008006" key="3">
    <source>
        <dbReference type="Google" id="ProtNLM"/>
    </source>
</evidence>
<protein>
    <recommendedName>
        <fullName evidence="3">Flavin reductase</fullName>
    </recommendedName>
</protein>
<accession>A0A317JS82</accession>
<dbReference type="Proteomes" id="UP000245683">
    <property type="component" value="Unassembled WGS sequence"/>
</dbReference>
<evidence type="ECO:0000313" key="1">
    <source>
        <dbReference type="EMBL" id="PWU43676.1"/>
    </source>
</evidence>
<dbReference type="RefSeq" id="WP_109947876.1">
    <property type="nucleotide sequence ID" value="NZ_QGGF01000139.1"/>
</dbReference>
<dbReference type="AlphaFoldDB" id="A0A317JS82"/>
<reference evidence="2" key="1">
    <citation type="submission" date="2018-05" db="EMBL/GenBank/DDBJ databases">
        <title>Micromonospora globispora sp. nov. and Micromonospora rugosa sp. nov., isolated from marine sediment.</title>
        <authorList>
            <person name="Carro L."/>
            <person name="Aysel V."/>
            <person name="Cetin D."/>
            <person name="Igual J.M."/>
            <person name="Klenk H.-P."/>
            <person name="Trujillo M.E."/>
            <person name="Sahin N."/>
        </authorList>
    </citation>
    <scope>NUCLEOTIDE SEQUENCE [LARGE SCALE GENOMIC DNA]</scope>
    <source>
        <strain evidence="2">S2904</strain>
    </source>
</reference>